<gene>
    <name evidence="2" type="ORF">HIR71_10195</name>
</gene>
<evidence type="ECO:0000313" key="3">
    <source>
        <dbReference type="Proteomes" id="UP000562124"/>
    </source>
</evidence>
<evidence type="ECO:0000313" key="2">
    <source>
        <dbReference type="EMBL" id="NMR20582.1"/>
    </source>
</evidence>
<dbReference type="EMBL" id="JABCJJ010000014">
    <property type="protein sequence ID" value="NMR20582.1"/>
    <property type="molecule type" value="Genomic_DNA"/>
</dbReference>
<proteinExistence type="predicted"/>
<keyword evidence="3" id="KW-1185">Reference proteome</keyword>
<comment type="caution">
    <text evidence="2">The sequence shown here is derived from an EMBL/GenBank/DDBJ whole genome shotgun (WGS) entry which is preliminary data.</text>
</comment>
<accession>A0A7Y0QIR5</accession>
<organism evidence="2 3">
    <name type="scientific">Cellulomonas fimi</name>
    <dbReference type="NCBI Taxonomy" id="1708"/>
    <lineage>
        <taxon>Bacteria</taxon>
        <taxon>Bacillati</taxon>
        <taxon>Actinomycetota</taxon>
        <taxon>Actinomycetes</taxon>
        <taxon>Micrococcales</taxon>
        <taxon>Cellulomonadaceae</taxon>
        <taxon>Cellulomonas</taxon>
    </lineage>
</organism>
<keyword evidence="1" id="KW-0175">Coiled coil</keyword>
<dbReference type="Proteomes" id="UP000562124">
    <property type="component" value="Unassembled WGS sequence"/>
</dbReference>
<protein>
    <submittedName>
        <fullName evidence="2">Uncharacterized protein</fullName>
    </submittedName>
</protein>
<evidence type="ECO:0000256" key="1">
    <source>
        <dbReference type="SAM" id="Coils"/>
    </source>
</evidence>
<reference evidence="2 3" key="1">
    <citation type="submission" date="2020-04" db="EMBL/GenBank/DDBJ databases">
        <title>Sequencing and Assembly of C. fimi.</title>
        <authorList>
            <person name="Ramsey A.R."/>
        </authorList>
    </citation>
    <scope>NUCLEOTIDE SEQUENCE [LARGE SCALE GENOMIC DNA]</scope>
    <source>
        <strain evidence="2 3">SB</strain>
    </source>
</reference>
<feature type="coiled-coil region" evidence="1">
    <location>
        <begin position="53"/>
        <end position="87"/>
    </location>
</feature>
<dbReference type="AlphaFoldDB" id="A0A7Y0QIR5"/>
<sequence length="171" mass="18619">MEPGRRRRWPVVVLAVLLVLALALAGYLWTTTRAYQERAAGIEEQAREIGTQLTTTRAELAGATAELEAVRSQLDTAQARITALADEKAQVGDDREAQRQLVDYQQRVSEAAGVVASALTRCVEGQDQLIAYLGNAAAYDPAELARFGTQVESLCRSATEANQSLQEELSR</sequence>
<name>A0A7Y0QIR5_CELFI</name>